<protein>
    <recommendedName>
        <fullName evidence="2">separase</fullName>
        <ecNumber evidence="2">3.4.22.49</ecNumber>
    </recommendedName>
</protein>
<dbReference type="EC" id="3.4.22.49" evidence="2"/>
<dbReference type="PROSITE" id="PS50007">
    <property type="entry name" value="PIPLC_X_DOMAIN"/>
    <property type="match status" value="1"/>
</dbReference>
<name>A0ABS8SSI1_DATST</name>
<evidence type="ECO:0000259" key="5">
    <source>
        <dbReference type="PROSITE" id="PS51700"/>
    </source>
</evidence>
<dbReference type="PANTHER" id="PTHR12792:SF0">
    <property type="entry name" value="SEPARIN"/>
    <property type="match status" value="1"/>
</dbReference>
<reference evidence="6 7" key="1">
    <citation type="journal article" date="2021" name="BMC Genomics">
        <title>Datura genome reveals duplications of psychoactive alkaloid biosynthetic genes and high mutation rate following tissue culture.</title>
        <authorList>
            <person name="Rajewski A."/>
            <person name="Carter-House D."/>
            <person name="Stajich J."/>
            <person name="Litt A."/>
        </authorList>
    </citation>
    <scope>NUCLEOTIDE SEQUENCE [LARGE SCALE GENOMIC DNA]</scope>
    <source>
        <strain evidence="6">AR-01</strain>
    </source>
</reference>
<keyword evidence="7" id="KW-1185">Reference proteome</keyword>
<comment type="caution">
    <text evidence="6">The sequence shown here is derived from an EMBL/GenBank/DDBJ whole genome shotgun (WGS) entry which is preliminary data.</text>
</comment>
<dbReference type="Pfam" id="PF25113">
    <property type="entry name" value="TPR_ESP1_2nd"/>
    <property type="match status" value="1"/>
</dbReference>
<organism evidence="6 7">
    <name type="scientific">Datura stramonium</name>
    <name type="common">Jimsonweed</name>
    <name type="synonym">Common thornapple</name>
    <dbReference type="NCBI Taxonomy" id="4076"/>
    <lineage>
        <taxon>Eukaryota</taxon>
        <taxon>Viridiplantae</taxon>
        <taxon>Streptophyta</taxon>
        <taxon>Embryophyta</taxon>
        <taxon>Tracheophyta</taxon>
        <taxon>Spermatophyta</taxon>
        <taxon>Magnoliopsida</taxon>
        <taxon>eudicotyledons</taxon>
        <taxon>Gunneridae</taxon>
        <taxon>Pentapetalae</taxon>
        <taxon>asterids</taxon>
        <taxon>lamiids</taxon>
        <taxon>Solanales</taxon>
        <taxon>Solanaceae</taxon>
        <taxon>Solanoideae</taxon>
        <taxon>Datureae</taxon>
        <taxon>Datura</taxon>
    </lineage>
</organism>
<accession>A0ABS8SSI1</accession>
<evidence type="ECO:0000256" key="1">
    <source>
        <dbReference type="ARBA" id="ARBA00000451"/>
    </source>
</evidence>
<dbReference type="PANTHER" id="PTHR12792">
    <property type="entry name" value="EXTRA SPINDLE POLES 1-RELATED"/>
    <property type="match status" value="1"/>
</dbReference>
<proteinExistence type="predicted"/>
<dbReference type="Proteomes" id="UP000823775">
    <property type="component" value="Unassembled WGS sequence"/>
</dbReference>
<gene>
    <name evidence="6" type="primary">CUT1_3</name>
    <name evidence="6" type="ORF">HAX54_047374</name>
</gene>
<keyword evidence="4" id="KW-0159">Chromosome partition</keyword>
<sequence length="2136" mass="241714">MGSSTATVLLTELQSSTKFTINTYKNFSNYLHEFTTLSKPNKPSKSTDITTIRSLAKQFLSFLNTSLSLLPKRLSESPKLPAESAPHLFDIYRLCLDCLESISSQLSCKPYTVQAQRVRYIHCLESWEKYEEVESEGLSVLKVLRETAIAKTKTEAKKSRSAVSTQRLLPQLDEVNVDQEFALLVVEIVVTLVKCASLIQNKAVHEYDGLLNLVKEVAPWFKFLDTNASEKLHRVLVTYLNRITLIMVGDFTKFNGDLVHKFCIENLCQIKQSSLKDQLFKFARKICSSLFSQELGEFSGIVDTLKHVLNAMAAEIKVGQENTIIEILELVCYCAHKCRSVTSNVCGILAAQLKELATHVKKQYVDLTNSQDAPPTDLILGLYATGLLINESCIHDSRALFLDHKDVLQKLSTLLNFSKSYYEIDSKGSNYSQKRTLYVPSYFDALRFLCQPLAEYVISTRKEILSVTEAVSCNTYLEIIQDVFKQYVNVFLHYSAADSKQDPCEDNNKVLLLVAVAAFTLSLSTKRDIKETVRFIKYLVSSERVQANGLKYLFTSFYNIAVLLYRNKQMTEAAKALMLCCKASWNRVLRLCEFFKHEPDKFQNDLSEDDVIGFIDEACEKTAFLLEVLQHSGDCKVQKILIDSLKSWSAAQHLFKKLPSPISVVKQFVKMELKVKDVDTEEGSTTLYSLLSPFVESKQALGIILEQELMAYRDLNVRNPRLCQEMCVKIIGLLLQEVYVSKESYLQRCRSLIVKGEVLRARGFQYLKDCIQCLSEAIATVESSLKQKNYGENLACSNSASHLAAYAYCARALCTSEIEPNSKRLYEDIHAAARLWMSLNHCHASDQCRMSETMLNMLHQIVDLLSLKGYLEIHPDIYEMMIQIFMKNIPLEKSVSLLWRYRRLSHALCTSPVNEMFIKTLSNHCGELSKSVEYWMKCMKESQPQLVGFQQSFFLTLALSSKVSRSHQSFLHCDITEDKVKLTASELIHSVPLSSSSAFLSAYLYYDLSERLILSGRLIEALAYAKEAHRLRSKLLQENFRYQIEQQGEVYGLTKFQIYDSVAAKAWFPEGVSFDFDGSMLTPWTILQCYLESILQVGTVHEMLGNGNEAKTLLVWGKDISCFQSLPLFIISFCCMLGKLYAKQHLLELAEKELNTAKQTLAENYDDISCLKCRIILEVSIDLQLGDLWRRQRCNTTSSVEFVYSVKEKYRSAFEKLNKFSWEDSVGCSGASSQHSKHQAMYSFANGAKDPSDLKEFPSQDKLENAVEGRKTRKTKKDSEHNLRMTRSRYHSMKKCGSSVDDEHANDAEDVGCMCYKLKCWHHLPLEILRSGSLSNFVYLKWELVRRQLLLRLLTTMGKCLGISGDNHEAQKLVLQSMSLFNSDPSCPKYSSLPLMSLVDQMGDDIWVVELAVDHSVILYHICYSILNSYTCKATRKTSCKECRNFSCIKLSKVIGWLKLAFVLSREIPLLSQKISRLLAAVYVLSTSVKSFSIAPSKAISEGQWASFFHQASIGTHLNQHFFSCLLKKQKAEHVVDDEGSCSLNQQYLGSEEPNMLRFAPESVEDLEDFVSRFFASLPTCTIVCLSLLGRSVSSLLTELLQSPYPIQSWVLLSRMSLTSQPITVILPVHSILNEAADDVAELASSFSFEVKDKHWHCPWVSSVIDDVAPVFRDILENNYLSSSVHLLEDTTESRSSWWKWRKQLDKRLAEFLRNLEDSWLGPWKCLLLGELSECELLDSLVKKLYDHFRCKVGADVHESLLKVILGGAKYACEKENCISQMVINKGCHLHGGGHGNSKVLYKTSTEVESLCDSVYRSILDKAQEMEETESISRRPVILVLDLEVQMLPWENLPVLRNQQVYRMPSVNSIRGTLIKCCQYQQQVHMGGSPMKQGVPSPSIPLIDPLDSYYLLNPSGDLSSTQSEFENWFRDQDFEGKCGTAPAVEELAEALKSHDLFIYFGHGSGAQYIPEHEVKKLESCAATLLMGCSSGSLYLHGCYAPQGAPLCYLLAGSPVIVANLWEVTDKDIDRFGKSMLDAILRERSNVSFRCDQCDTLSDKLESLKITDKKRTQRVKTKKDITPALCNNDVSTNHCNHRPKIGSFMGQAREACTLPFLIGAAPVCYGVPTGIISKKDL</sequence>
<evidence type="ECO:0000256" key="4">
    <source>
        <dbReference type="ARBA" id="ARBA00022829"/>
    </source>
</evidence>
<dbReference type="InterPro" id="IPR005314">
    <property type="entry name" value="Peptidase_C50"/>
</dbReference>
<dbReference type="InterPro" id="IPR030397">
    <property type="entry name" value="SEPARIN_core_dom"/>
</dbReference>
<evidence type="ECO:0000256" key="3">
    <source>
        <dbReference type="ARBA" id="ARBA00022801"/>
    </source>
</evidence>
<dbReference type="Pfam" id="PF25110">
    <property type="entry name" value="TPR_ESP1"/>
    <property type="match status" value="1"/>
</dbReference>
<dbReference type="EMBL" id="JACEIK010000764">
    <property type="protein sequence ID" value="MCD7461917.1"/>
    <property type="molecule type" value="Genomic_DNA"/>
</dbReference>
<evidence type="ECO:0000256" key="2">
    <source>
        <dbReference type="ARBA" id="ARBA00012489"/>
    </source>
</evidence>
<dbReference type="Pfam" id="PF03568">
    <property type="entry name" value="Separin_C"/>
    <property type="match status" value="1"/>
</dbReference>
<dbReference type="PROSITE" id="PS51700">
    <property type="entry name" value="SEPARIN"/>
    <property type="match status" value="1"/>
</dbReference>
<evidence type="ECO:0000313" key="6">
    <source>
        <dbReference type="EMBL" id="MCD7461917.1"/>
    </source>
</evidence>
<dbReference type="InterPro" id="IPR056933">
    <property type="entry name" value="TPR_ESP1"/>
</dbReference>
<keyword evidence="3" id="KW-0378">Hydrolase</keyword>
<dbReference type="InterPro" id="IPR056932">
    <property type="entry name" value="TPR_ESP1_2nd"/>
</dbReference>
<evidence type="ECO:0000313" key="7">
    <source>
        <dbReference type="Proteomes" id="UP000823775"/>
    </source>
</evidence>
<comment type="catalytic activity">
    <reaction evidence="1">
        <text>All bonds known to be hydrolyzed by this endopeptidase have arginine in P1 and an acidic residue in P4. P6 is often occupied by an acidic residue or by a hydroxy-amino-acid residue, the phosphorylation of which enhances cleavage.</text>
        <dbReference type="EC" id="3.4.22.49"/>
    </reaction>
</comment>
<feature type="domain" description="Peptidase C50" evidence="5">
    <location>
        <begin position="1905"/>
        <end position="1999"/>
    </location>
</feature>